<dbReference type="STRING" id="1797711.A2870_04815"/>
<accession>A0A1F5G318</accession>
<keyword evidence="2" id="KW-0902">Two-component regulatory system</keyword>
<dbReference type="InterPro" id="IPR050595">
    <property type="entry name" value="Bact_response_regulator"/>
</dbReference>
<comment type="caution">
    <text evidence="5">The sequence shown here is derived from an EMBL/GenBank/DDBJ whole genome shotgun (WGS) entry which is preliminary data.</text>
</comment>
<dbReference type="InterPro" id="IPR011006">
    <property type="entry name" value="CheY-like_superfamily"/>
</dbReference>
<dbReference type="SUPFAM" id="SSF52172">
    <property type="entry name" value="CheY-like"/>
    <property type="match status" value="1"/>
</dbReference>
<sequence>MNKVLLIEDDLPLVRMYQIVLQEAGFEVITALDGEEGLEKIKRDKPDMVLLDLVLPKKDGRSVLKEINQDSELSKIPVCCLSVLHQKEDIDAAKHLGAREFLVKTEVDPADIVRTIKKHLKSSPS</sequence>
<protein>
    <recommendedName>
        <fullName evidence="4">Response regulatory domain-containing protein</fullName>
    </recommendedName>
</protein>
<dbReference type="PROSITE" id="PS50110">
    <property type="entry name" value="RESPONSE_REGULATORY"/>
    <property type="match status" value="1"/>
</dbReference>
<dbReference type="Proteomes" id="UP000179102">
    <property type="component" value="Unassembled WGS sequence"/>
</dbReference>
<evidence type="ECO:0000256" key="2">
    <source>
        <dbReference type="ARBA" id="ARBA00023012"/>
    </source>
</evidence>
<dbReference type="GO" id="GO:0000160">
    <property type="term" value="P:phosphorelay signal transduction system"/>
    <property type="evidence" value="ECO:0007669"/>
    <property type="project" value="UniProtKB-KW"/>
</dbReference>
<organism evidence="5 6">
    <name type="scientific">Candidatus Curtissbacteria bacterium RIFCSPHIGHO2_01_FULL_41_11</name>
    <dbReference type="NCBI Taxonomy" id="1797711"/>
    <lineage>
        <taxon>Bacteria</taxon>
        <taxon>Candidatus Curtissiibacteriota</taxon>
    </lineage>
</organism>
<reference evidence="5 6" key="1">
    <citation type="journal article" date="2016" name="Nat. Commun.">
        <title>Thousands of microbial genomes shed light on interconnected biogeochemical processes in an aquifer system.</title>
        <authorList>
            <person name="Anantharaman K."/>
            <person name="Brown C.T."/>
            <person name="Hug L.A."/>
            <person name="Sharon I."/>
            <person name="Castelle C.J."/>
            <person name="Probst A.J."/>
            <person name="Thomas B.C."/>
            <person name="Singh A."/>
            <person name="Wilkins M.J."/>
            <person name="Karaoz U."/>
            <person name="Brodie E.L."/>
            <person name="Williams K.H."/>
            <person name="Hubbard S.S."/>
            <person name="Banfield J.F."/>
        </authorList>
    </citation>
    <scope>NUCLEOTIDE SEQUENCE [LARGE SCALE GENOMIC DNA]</scope>
</reference>
<dbReference type="EMBL" id="MFAZ01000046">
    <property type="protein sequence ID" value="OGD86260.1"/>
    <property type="molecule type" value="Genomic_DNA"/>
</dbReference>
<evidence type="ECO:0000259" key="4">
    <source>
        <dbReference type="PROSITE" id="PS50110"/>
    </source>
</evidence>
<name>A0A1F5G318_9BACT</name>
<feature type="domain" description="Response regulatory" evidence="4">
    <location>
        <begin position="3"/>
        <end position="119"/>
    </location>
</feature>
<dbReference type="AlphaFoldDB" id="A0A1F5G318"/>
<dbReference type="InterPro" id="IPR001789">
    <property type="entry name" value="Sig_transdc_resp-reg_receiver"/>
</dbReference>
<keyword evidence="1 3" id="KW-0597">Phosphoprotein</keyword>
<evidence type="ECO:0000313" key="6">
    <source>
        <dbReference type="Proteomes" id="UP000179102"/>
    </source>
</evidence>
<feature type="modified residue" description="4-aspartylphosphate" evidence="3">
    <location>
        <position position="52"/>
    </location>
</feature>
<dbReference type="SMART" id="SM00448">
    <property type="entry name" value="REC"/>
    <property type="match status" value="1"/>
</dbReference>
<evidence type="ECO:0000256" key="3">
    <source>
        <dbReference type="PROSITE-ProRule" id="PRU00169"/>
    </source>
</evidence>
<evidence type="ECO:0000256" key="1">
    <source>
        <dbReference type="ARBA" id="ARBA00022553"/>
    </source>
</evidence>
<dbReference type="Pfam" id="PF00072">
    <property type="entry name" value="Response_reg"/>
    <property type="match status" value="1"/>
</dbReference>
<dbReference type="Gene3D" id="3.40.50.2300">
    <property type="match status" value="1"/>
</dbReference>
<dbReference type="PANTHER" id="PTHR44591">
    <property type="entry name" value="STRESS RESPONSE REGULATOR PROTEIN 1"/>
    <property type="match status" value="1"/>
</dbReference>
<evidence type="ECO:0000313" key="5">
    <source>
        <dbReference type="EMBL" id="OGD86260.1"/>
    </source>
</evidence>
<proteinExistence type="predicted"/>
<dbReference type="PANTHER" id="PTHR44591:SF14">
    <property type="entry name" value="PROTEIN PILG"/>
    <property type="match status" value="1"/>
</dbReference>
<gene>
    <name evidence="5" type="ORF">A2870_04815</name>
</gene>